<dbReference type="Pfam" id="PF00076">
    <property type="entry name" value="RRM_1"/>
    <property type="match status" value="1"/>
</dbReference>
<dbReference type="Proteomes" id="UP000663828">
    <property type="component" value="Unassembled WGS sequence"/>
</dbReference>
<reference evidence="6" key="1">
    <citation type="submission" date="2021-02" db="EMBL/GenBank/DDBJ databases">
        <authorList>
            <person name="Nowell W R."/>
        </authorList>
    </citation>
    <scope>NUCLEOTIDE SEQUENCE</scope>
</reference>
<evidence type="ECO:0000259" key="4">
    <source>
        <dbReference type="PROSITE" id="PS50102"/>
    </source>
</evidence>
<dbReference type="InterPro" id="IPR012677">
    <property type="entry name" value="Nucleotide-bd_a/b_plait_sf"/>
</dbReference>
<evidence type="ECO:0000256" key="3">
    <source>
        <dbReference type="SAM" id="MobiDB-lite"/>
    </source>
</evidence>
<feature type="compositionally biased region" description="Basic residues" evidence="3">
    <location>
        <begin position="161"/>
        <end position="176"/>
    </location>
</feature>
<dbReference type="GO" id="GO:0003723">
    <property type="term" value="F:RNA binding"/>
    <property type="evidence" value="ECO:0007669"/>
    <property type="project" value="UniProtKB-UniRule"/>
</dbReference>
<dbReference type="SMART" id="SM00360">
    <property type="entry name" value="RRM"/>
    <property type="match status" value="1"/>
</dbReference>
<dbReference type="GO" id="GO:0008270">
    <property type="term" value="F:zinc ion binding"/>
    <property type="evidence" value="ECO:0007669"/>
    <property type="project" value="UniProtKB-KW"/>
</dbReference>
<dbReference type="EMBL" id="CAJNOR010001189">
    <property type="protein sequence ID" value="CAF1094246.1"/>
    <property type="molecule type" value="Genomic_DNA"/>
</dbReference>
<feature type="compositionally biased region" description="Basic and acidic residues" evidence="3">
    <location>
        <begin position="81"/>
        <end position="91"/>
    </location>
</feature>
<dbReference type="AlphaFoldDB" id="A0A814NPJ5"/>
<feature type="domain" description="CCHC-type" evidence="5">
    <location>
        <begin position="113"/>
        <end position="126"/>
    </location>
</feature>
<name>A0A814NPJ5_ADIRI</name>
<sequence>MSNERDETVTVYVGDLPEHASEEDIRNAFSTYGTIENMWLSRKPAGYGFIDFRHHRDAADAVRALNGKLIGGSRVRVEFSHGRGRVKASERTHRKLRSPSSSIRRRFSPRDVCYECGSRGHYGYDCEIRLRRQQRNRSKQRSRSPRRRRTHRHNGQSSSQRSRRDHRRSRSKNRSRSKSDSYSRSRSRSR</sequence>
<keyword evidence="1" id="KW-0479">Metal-binding</keyword>
<feature type="domain" description="RRM" evidence="4">
    <location>
        <begin position="9"/>
        <end position="82"/>
    </location>
</feature>
<feature type="compositionally biased region" description="Basic residues" evidence="3">
    <location>
        <begin position="92"/>
        <end position="104"/>
    </location>
</feature>
<comment type="caution">
    <text evidence="6">The sequence shown here is derived from an EMBL/GenBank/DDBJ whole genome shotgun (WGS) entry which is preliminary data.</text>
</comment>
<dbReference type="InterPro" id="IPR035979">
    <property type="entry name" value="RBD_domain_sf"/>
</dbReference>
<keyword evidence="1" id="KW-0863">Zinc-finger</keyword>
<protein>
    <recommendedName>
        <fullName evidence="8">Splicing factor, arginine/serine-rich 7</fullName>
    </recommendedName>
</protein>
<dbReference type="PANTHER" id="PTHR23147">
    <property type="entry name" value="SERINE/ARGININE RICH SPLICING FACTOR"/>
    <property type="match status" value="1"/>
</dbReference>
<dbReference type="PROSITE" id="PS50102">
    <property type="entry name" value="RRM"/>
    <property type="match status" value="1"/>
</dbReference>
<evidence type="ECO:0000313" key="6">
    <source>
        <dbReference type="EMBL" id="CAF1094246.1"/>
    </source>
</evidence>
<dbReference type="InterPro" id="IPR001878">
    <property type="entry name" value="Znf_CCHC"/>
</dbReference>
<proteinExistence type="predicted"/>
<organism evidence="6 7">
    <name type="scientific">Adineta ricciae</name>
    <name type="common">Rotifer</name>
    <dbReference type="NCBI Taxonomy" id="249248"/>
    <lineage>
        <taxon>Eukaryota</taxon>
        <taxon>Metazoa</taxon>
        <taxon>Spiralia</taxon>
        <taxon>Gnathifera</taxon>
        <taxon>Rotifera</taxon>
        <taxon>Eurotatoria</taxon>
        <taxon>Bdelloidea</taxon>
        <taxon>Adinetida</taxon>
        <taxon>Adinetidae</taxon>
        <taxon>Adineta</taxon>
    </lineage>
</organism>
<evidence type="ECO:0000313" key="7">
    <source>
        <dbReference type="Proteomes" id="UP000663828"/>
    </source>
</evidence>
<dbReference type="Gene3D" id="3.30.70.330">
    <property type="match status" value="1"/>
</dbReference>
<accession>A0A814NPJ5</accession>
<keyword evidence="2" id="KW-0694">RNA-binding</keyword>
<evidence type="ECO:0000256" key="1">
    <source>
        <dbReference type="PROSITE-ProRule" id="PRU00047"/>
    </source>
</evidence>
<evidence type="ECO:0000256" key="2">
    <source>
        <dbReference type="PROSITE-ProRule" id="PRU00176"/>
    </source>
</evidence>
<feature type="region of interest" description="Disordered" evidence="3">
    <location>
        <begin position="130"/>
        <end position="190"/>
    </location>
</feature>
<evidence type="ECO:0000259" key="5">
    <source>
        <dbReference type="PROSITE" id="PS50158"/>
    </source>
</evidence>
<keyword evidence="7" id="KW-1185">Reference proteome</keyword>
<keyword evidence="1" id="KW-0862">Zinc</keyword>
<dbReference type="PROSITE" id="PS50158">
    <property type="entry name" value="ZF_CCHC"/>
    <property type="match status" value="1"/>
</dbReference>
<gene>
    <name evidence="6" type="ORF">XAT740_LOCUS18006</name>
</gene>
<evidence type="ECO:0008006" key="8">
    <source>
        <dbReference type="Google" id="ProtNLM"/>
    </source>
</evidence>
<dbReference type="InterPro" id="IPR050907">
    <property type="entry name" value="SRSF"/>
</dbReference>
<dbReference type="Gene3D" id="4.10.60.10">
    <property type="entry name" value="Zinc finger, CCHC-type"/>
    <property type="match status" value="1"/>
</dbReference>
<feature type="region of interest" description="Disordered" evidence="3">
    <location>
        <begin position="81"/>
        <end position="104"/>
    </location>
</feature>
<feature type="compositionally biased region" description="Basic residues" evidence="3">
    <location>
        <begin position="131"/>
        <end position="154"/>
    </location>
</feature>
<dbReference type="SUPFAM" id="SSF54928">
    <property type="entry name" value="RNA-binding domain, RBD"/>
    <property type="match status" value="1"/>
</dbReference>
<dbReference type="InterPro" id="IPR000504">
    <property type="entry name" value="RRM_dom"/>
</dbReference>